<comment type="similarity">
    <text evidence="2">Belongs to the flagellar radial spoke RSP3 family.</text>
</comment>
<feature type="region of interest" description="Disordered" evidence="10">
    <location>
        <begin position="26"/>
        <end position="52"/>
    </location>
</feature>
<evidence type="ECO:0000313" key="11">
    <source>
        <dbReference type="EMBL" id="WIA18076.1"/>
    </source>
</evidence>
<evidence type="ECO:0000256" key="10">
    <source>
        <dbReference type="SAM" id="MobiDB-lite"/>
    </source>
</evidence>
<dbReference type="PANTHER" id="PTHR21648">
    <property type="entry name" value="FLAGELLAR RADIAL SPOKE PROTEIN 3"/>
    <property type="match status" value="1"/>
</dbReference>
<evidence type="ECO:0000256" key="5">
    <source>
        <dbReference type="ARBA" id="ARBA00022846"/>
    </source>
</evidence>
<keyword evidence="3" id="KW-0963">Cytoplasm</keyword>
<keyword evidence="8" id="KW-0966">Cell projection</keyword>
<dbReference type="EMBL" id="CP126216">
    <property type="protein sequence ID" value="WIA18076.1"/>
    <property type="molecule type" value="Genomic_DNA"/>
</dbReference>
<evidence type="ECO:0000256" key="2">
    <source>
        <dbReference type="ARBA" id="ARBA00006737"/>
    </source>
</evidence>
<evidence type="ECO:0000313" key="12">
    <source>
        <dbReference type="Proteomes" id="UP001244341"/>
    </source>
</evidence>
<gene>
    <name evidence="11" type="ORF">OEZ85_009557</name>
</gene>
<evidence type="ECO:0000256" key="9">
    <source>
        <dbReference type="SAM" id="Coils"/>
    </source>
</evidence>
<dbReference type="Proteomes" id="UP001244341">
    <property type="component" value="Chromosome 9b"/>
</dbReference>
<reference evidence="11 12" key="1">
    <citation type="submission" date="2023-05" db="EMBL/GenBank/DDBJ databases">
        <title>A 100% complete, gapless, phased diploid assembly of the Scenedesmus obliquus UTEX 3031 genome.</title>
        <authorList>
            <person name="Biondi T.C."/>
            <person name="Hanschen E.R."/>
            <person name="Kwon T."/>
            <person name="Eng W."/>
            <person name="Kruse C.P.S."/>
            <person name="Koehler S.I."/>
            <person name="Kunde Y."/>
            <person name="Gleasner C.D."/>
            <person name="You Mak K.T."/>
            <person name="Polle J."/>
            <person name="Hovde B.T."/>
            <person name="Starkenburg S.R."/>
        </authorList>
    </citation>
    <scope>NUCLEOTIDE SEQUENCE [LARGE SCALE GENOMIC DNA]</scope>
    <source>
        <strain evidence="11 12">DOE0152z</strain>
    </source>
</reference>
<keyword evidence="7" id="KW-0206">Cytoskeleton</keyword>
<sequence>MFDRRVVRGNTYAARILPAEPVLHLTSKPGGTSAAAARRAPGRPRTISTPEPVEGRRHMDVQTDVYLEELTDVVPEADTTTQTDAFLDRPPTPQFVPTKSGTDAATQVEQGELFDFDAEVEPLLEVLVGKVLEQALMEVLEEEEIAALQQHQAHFEAIRSAELVAAQRLEAAERRKMEEKERRLKQERERKERERVVRAKVAASTFARGYLNGIVKSVFQQLQDSGYFYDPVEREVEAEFLPWLTQQAVAHVERGLLARSVVAALVADAVALRESEQQGAAALADAQAAAAEAYAAKEAEAAAIASAAELADIRAKATFILNHLQPPIARQEQIDAVRAELVAKSGGDAEAAFEAERARVGDEKRAELEAQLAAAAAEAEAAAAAAEANGEEPPASEEPQIDVEAQAEAAMAAVQHPTAAEVTDGDVLSALLEQGVVTKEAIVHGLAVHMLGDEAYIQQE</sequence>
<protein>
    <recommendedName>
        <fullName evidence="13">Radial spoke protein 3</fullName>
    </recommendedName>
</protein>
<keyword evidence="12" id="KW-1185">Reference proteome</keyword>
<keyword evidence="4" id="KW-0597">Phosphoprotein</keyword>
<dbReference type="Pfam" id="PF06098">
    <property type="entry name" value="Radial_spoke_3"/>
    <property type="match status" value="1"/>
</dbReference>
<evidence type="ECO:0000256" key="4">
    <source>
        <dbReference type="ARBA" id="ARBA00022553"/>
    </source>
</evidence>
<dbReference type="PANTHER" id="PTHR21648:SF0">
    <property type="entry name" value="RADIAL SPOKE HEAD PROTEIN 3 HOMOLOG"/>
    <property type="match status" value="1"/>
</dbReference>
<evidence type="ECO:0000256" key="3">
    <source>
        <dbReference type="ARBA" id="ARBA00022490"/>
    </source>
</evidence>
<organism evidence="11 12">
    <name type="scientific">Tetradesmus obliquus</name>
    <name type="common">Green alga</name>
    <name type="synonym">Acutodesmus obliquus</name>
    <dbReference type="NCBI Taxonomy" id="3088"/>
    <lineage>
        <taxon>Eukaryota</taxon>
        <taxon>Viridiplantae</taxon>
        <taxon>Chlorophyta</taxon>
        <taxon>core chlorophytes</taxon>
        <taxon>Chlorophyceae</taxon>
        <taxon>CS clade</taxon>
        <taxon>Sphaeropleales</taxon>
        <taxon>Scenedesmaceae</taxon>
        <taxon>Tetradesmus</taxon>
    </lineage>
</organism>
<evidence type="ECO:0008006" key="13">
    <source>
        <dbReference type="Google" id="ProtNLM"/>
    </source>
</evidence>
<feature type="coiled-coil region" evidence="9">
    <location>
        <begin position="163"/>
        <end position="197"/>
    </location>
</feature>
<accession>A0ABY8UDA3</accession>
<evidence type="ECO:0000256" key="6">
    <source>
        <dbReference type="ARBA" id="ARBA00023069"/>
    </source>
</evidence>
<feature type="compositionally biased region" description="Low complexity" evidence="10">
    <location>
        <begin position="29"/>
        <end position="46"/>
    </location>
</feature>
<evidence type="ECO:0000256" key="8">
    <source>
        <dbReference type="ARBA" id="ARBA00023273"/>
    </source>
</evidence>
<dbReference type="InterPro" id="IPR009290">
    <property type="entry name" value="Radial_spoke_3"/>
</dbReference>
<keyword evidence="9" id="KW-0175">Coiled coil</keyword>
<comment type="subcellular location">
    <subcellularLocation>
        <location evidence="1">Cytoplasm</location>
        <location evidence="1">Cytoskeleton</location>
        <location evidence="1">Flagellum axoneme</location>
    </subcellularLocation>
</comment>
<evidence type="ECO:0000256" key="1">
    <source>
        <dbReference type="ARBA" id="ARBA00004611"/>
    </source>
</evidence>
<proteinExistence type="inferred from homology"/>
<keyword evidence="6" id="KW-0969">Cilium</keyword>
<evidence type="ECO:0000256" key="7">
    <source>
        <dbReference type="ARBA" id="ARBA00023212"/>
    </source>
</evidence>
<name>A0ABY8UDA3_TETOB</name>
<keyword evidence="5" id="KW-0282">Flagellum</keyword>